<dbReference type="GO" id="GO:0016226">
    <property type="term" value="P:iron-sulfur cluster assembly"/>
    <property type="evidence" value="ECO:0007669"/>
    <property type="project" value="InterPro"/>
</dbReference>
<dbReference type="InterPro" id="IPR002871">
    <property type="entry name" value="NIF_FeS_clus_asmbl_NifU_N"/>
</dbReference>
<proteinExistence type="predicted"/>
<dbReference type="CDD" id="cd06664">
    <property type="entry name" value="IscU_like"/>
    <property type="match status" value="1"/>
</dbReference>
<accession>A0A832DS05</accession>
<name>A0A832DS05_UNCKA</name>
<dbReference type="PANTHER" id="PTHR10093">
    <property type="entry name" value="IRON-SULFUR CLUSTER ASSEMBLY ENZYME NIFU HOMOLOG"/>
    <property type="match status" value="1"/>
</dbReference>
<reference evidence="2" key="1">
    <citation type="journal article" date="2020" name="mSystems">
        <title>Genome- and Community-Level Interaction Insights into Carbon Utilization and Element Cycling Functions of Hydrothermarchaeota in Hydrothermal Sediment.</title>
        <authorList>
            <person name="Zhou Z."/>
            <person name="Liu Y."/>
            <person name="Xu W."/>
            <person name="Pan J."/>
            <person name="Luo Z.H."/>
            <person name="Li M."/>
        </authorList>
    </citation>
    <scope>NUCLEOTIDE SEQUENCE [LARGE SCALE GENOMIC DNA]</scope>
    <source>
        <strain evidence="2">SpSt-361</strain>
    </source>
</reference>
<dbReference type="Pfam" id="PF01592">
    <property type="entry name" value="NifU_N"/>
    <property type="match status" value="1"/>
</dbReference>
<organism evidence="2">
    <name type="scientific">candidate division WWE3 bacterium</name>
    <dbReference type="NCBI Taxonomy" id="2053526"/>
    <lineage>
        <taxon>Bacteria</taxon>
        <taxon>Katanobacteria</taxon>
    </lineage>
</organism>
<dbReference type="AlphaFoldDB" id="A0A832DS05"/>
<sequence>MMDIYRDEILDHARHPRNRGKISNPTHRSRTPNPLCGDMIDLMIRLEGKNSWVKEVGFEANACAVSVAAASMLTEKMKGKTKKELRRLREEDVVSWFGGSLTPSRRECALLPLKALQEALAVRQAHRPEPSRGKGGEEK</sequence>
<dbReference type="EMBL" id="DSPJ01000064">
    <property type="protein sequence ID" value="HEX61974.1"/>
    <property type="molecule type" value="Genomic_DNA"/>
</dbReference>
<dbReference type="Gene3D" id="3.90.1010.10">
    <property type="match status" value="1"/>
</dbReference>
<dbReference type="GO" id="GO:0051536">
    <property type="term" value="F:iron-sulfur cluster binding"/>
    <property type="evidence" value="ECO:0007669"/>
    <property type="project" value="InterPro"/>
</dbReference>
<gene>
    <name evidence="2" type="ORF">ENR01_02350</name>
</gene>
<evidence type="ECO:0000313" key="2">
    <source>
        <dbReference type="EMBL" id="HEX61974.1"/>
    </source>
</evidence>
<feature type="domain" description="NIF system FeS cluster assembly NifU N-terminal" evidence="1">
    <location>
        <begin position="5"/>
        <end position="121"/>
    </location>
</feature>
<comment type="caution">
    <text evidence="2">The sequence shown here is derived from an EMBL/GenBank/DDBJ whole genome shotgun (WGS) entry which is preliminary data.</text>
</comment>
<dbReference type="GO" id="GO:0005506">
    <property type="term" value="F:iron ion binding"/>
    <property type="evidence" value="ECO:0007669"/>
    <property type="project" value="InterPro"/>
</dbReference>
<protein>
    <submittedName>
        <fullName evidence="2">Iron-sulfur cluster assembly scaffold protein</fullName>
    </submittedName>
</protein>
<dbReference type="SUPFAM" id="SSF82649">
    <property type="entry name" value="SufE/NifU"/>
    <property type="match status" value="1"/>
</dbReference>
<evidence type="ECO:0000259" key="1">
    <source>
        <dbReference type="Pfam" id="PF01592"/>
    </source>
</evidence>